<feature type="chain" id="PRO_5035807715" description="Acyl-peptide hydrolase" evidence="6">
    <location>
        <begin position="24"/>
        <end position="624"/>
    </location>
</feature>
<comment type="function">
    <text evidence="5">This enzyme catalyzes the hydrolysis of the N-terminal peptide bond of an N-acetylated peptide to generate an N-acetylated amino acid and a peptide with a free N-terminus. It preferentially cleaves off Ac-Ala, Ac-Met and Ac-Ser. Also, involved in the degradation of oxidized and glycated proteins.</text>
</comment>
<feature type="signal peptide" evidence="6">
    <location>
        <begin position="1"/>
        <end position="23"/>
    </location>
</feature>
<keyword evidence="6" id="KW-0732">Signal</keyword>
<dbReference type="InterPro" id="IPR029058">
    <property type="entry name" value="AB_hydrolase_fold"/>
</dbReference>
<evidence type="ECO:0000259" key="7">
    <source>
        <dbReference type="Pfam" id="PF00326"/>
    </source>
</evidence>
<evidence type="ECO:0000256" key="2">
    <source>
        <dbReference type="ARBA" id="ARBA00022990"/>
    </source>
</evidence>
<evidence type="ECO:0000313" key="9">
    <source>
        <dbReference type="Proteomes" id="UP000681075"/>
    </source>
</evidence>
<protein>
    <recommendedName>
        <fullName evidence="4">Acyl-peptide hydrolase</fullName>
    </recommendedName>
    <alternativeName>
        <fullName evidence="3">Acylaminoacyl-peptidase</fullName>
    </alternativeName>
</protein>
<gene>
    <name evidence="8" type="primary">pop</name>
    <name evidence="8" type="ORF">TMPK1_11160</name>
</gene>
<dbReference type="PANTHER" id="PTHR42776:SF27">
    <property type="entry name" value="DIPEPTIDYL PEPTIDASE FAMILY MEMBER 6"/>
    <property type="match status" value="1"/>
</dbReference>
<dbReference type="RefSeq" id="WP_420241943.1">
    <property type="nucleotide sequence ID" value="NZ_BOPV01000001.1"/>
</dbReference>
<dbReference type="GO" id="GO:0006508">
    <property type="term" value="P:proteolysis"/>
    <property type="evidence" value="ECO:0007669"/>
    <property type="project" value="InterPro"/>
</dbReference>
<reference evidence="8" key="1">
    <citation type="submission" date="2021-02" db="EMBL/GenBank/DDBJ databases">
        <title>Genome sequence of Rhodospirillales sp. strain TMPK1 isolated from soil.</title>
        <authorList>
            <person name="Nakai R."/>
            <person name="Kusada H."/>
            <person name="Tamaki H."/>
        </authorList>
    </citation>
    <scope>NUCLEOTIDE SEQUENCE</scope>
    <source>
        <strain evidence="8">TMPK1</strain>
    </source>
</reference>
<dbReference type="EMBL" id="BOPV01000001">
    <property type="protein sequence ID" value="GIL38879.1"/>
    <property type="molecule type" value="Genomic_DNA"/>
</dbReference>
<accession>A0A8S8XB75</accession>
<evidence type="ECO:0000256" key="5">
    <source>
        <dbReference type="ARBA" id="ARBA00045885"/>
    </source>
</evidence>
<dbReference type="SUPFAM" id="SSF53474">
    <property type="entry name" value="alpha/beta-Hydrolases"/>
    <property type="match status" value="1"/>
</dbReference>
<comment type="caution">
    <text evidence="8">The sequence shown here is derived from an EMBL/GenBank/DDBJ whole genome shotgun (WGS) entry which is preliminary data.</text>
</comment>
<dbReference type="PANTHER" id="PTHR42776">
    <property type="entry name" value="SERINE PEPTIDASE S9 FAMILY MEMBER"/>
    <property type="match status" value="1"/>
</dbReference>
<dbReference type="SUPFAM" id="SSF82171">
    <property type="entry name" value="DPP6 N-terminal domain-like"/>
    <property type="match status" value="1"/>
</dbReference>
<dbReference type="Gene3D" id="3.40.50.1820">
    <property type="entry name" value="alpha/beta hydrolase"/>
    <property type="match status" value="1"/>
</dbReference>
<dbReference type="Gene3D" id="2.120.10.30">
    <property type="entry name" value="TolB, C-terminal domain"/>
    <property type="match status" value="1"/>
</dbReference>
<dbReference type="GO" id="GO:0004252">
    <property type="term" value="F:serine-type endopeptidase activity"/>
    <property type="evidence" value="ECO:0007669"/>
    <property type="project" value="InterPro"/>
</dbReference>
<dbReference type="Proteomes" id="UP000681075">
    <property type="component" value="Unassembled WGS sequence"/>
</dbReference>
<evidence type="ECO:0000256" key="3">
    <source>
        <dbReference type="ARBA" id="ARBA00032284"/>
    </source>
</evidence>
<evidence type="ECO:0000256" key="1">
    <source>
        <dbReference type="ARBA" id="ARBA00022801"/>
    </source>
</evidence>
<dbReference type="InterPro" id="IPR002471">
    <property type="entry name" value="Pept_S9_AS"/>
</dbReference>
<sequence>MTRRVVLLTALLCAVGVAGQAHAARLTAQQLVELGAFDGLALSHDGRSLLATATGAGRPATVKIDVKTGALQRAPASEKAEFAVDWFPDDARILISRNEGDSEATHLFVRDQHGKDRDLTPAKGAQGKFQGWAKDGKSFFVSTNERDPAAIDLYEYDTTTIERRLRFRGDGYVMGRTQRAAISAGKDLIAVEKVLGFADSEVHVIDMASGRTVASIPSQQSTNIPLFFEAGGKALYYISDAGGEHVVLRRFSLVDRQDRVELAVAGASIHLALPLPDGRMVVVYDRDGRSFIRLHGPRGDTDIAIPAGLLHPVSITRDGRYAAFTLQSPYAPSSLYVIDLAGKGSLRQLHVAGAPTLAGVDLPEVRADSFTSSDGLRIPVIAYRPPTGVQLRGALLWVHGGPSGQSAFEFNPMLLYLAANGYAVYAVNHRGSSGYGKNFQHLDDLKQGEGNVRDLIEARQAMIDAGLSPDGRVAIMGGSFGGFLTLSAAIQAPDAWSAVIDLFGPTNWDRTMQVMPASWAARRIGFLKKIGDPAPDGGAYLRSISPLFRAAEIRAPLLVLQGTDDLRVVKQESDDLVAAVEAAGRKVDYVVLAGEGHGWPMQRDNQLTTLARISGFLDLHAAAR</sequence>
<name>A0A8S8XB75_9PROT</name>
<dbReference type="Pfam" id="PF00326">
    <property type="entry name" value="Peptidase_S9"/>
    <property type="match status" value="1"/>
</dbReference>
<keyword evidence="1" id="KW-0378">Hydrolase</keyword>
<evidence type="ECO:0000256" key="6">
    <source>
        <dbReference type="SAM" id="SignalP"/>
    </source>
</evidence>
<evidence type="ECO:0000256" key="4">
    <source>
        <dbReference type="ARBA" id="ARBA00032596"/>
    </source>
</evidence>
<dbReference type="InterPro" id="IPR001375">
    <property type="entry name" value="Peptidase_S9_cat"/>
</dbReference>
<dbReference type="AlphaFoldDB" id="A0A8S8XB75"/>
<dbReference type="InterPro" id="IPR011042">
    <property type="entry name" value="6-blade_b-propeller_TolB-like"/>
</dbReference>
<keyword evidence="9" id="KW-1185">Reference proteome</keyword>
<evidence type="ECO:0000313" key="8">
    <source>
        <dbReference type="EMBL" id="GIL38879.1"/>
    </source>
</evidence>
<organism evidence="8 9">
    <name type="scientific">Roseiterribacter gracilis</name>
    <dbReference type="NCBI Taxonomy" id="2812848"/>
    <lineage>
        <taxon>Bacteria</taxon>
        <taxon>Pseudomonadati</taxon>
        <taxon>Pseudomonadota</taxon>
        <taxon>Alphaproteobacteria</taxon>
        <taxon>Rhodospirillales</taxon>
        <taxon>Roseiterribacteraceae</taxon>
        <taxon>Roseiterribacter</taxon>
    </lineage>
</organism>
<keyword evidence="2" id="KW-0007">Acetylation</keyword>
<dbReference type="PROSITE" id="PS00708">
    <property type="entry name" value="PRO_ENDOPEP_SER"/>
    <property type="match status" value="1"/>
</dbReference>
<proteinExistence type="predicted"/>
<feature type="domain" description="Peptidase S9 prolyl oligopeptidase catalytic" evidence="7">
    <location>
        <begin position="411"/>
        <end position="620"/>
    </location>
</feature>